<comment type="subcellular location">
    <subcellularLocation>
        <location evidence="14">Cytoplasm</location>
    </subcellularLocation>
    <subcellularLocation>
        <location evidence="14">Nucleus</location>
    </subcellularLocation>
</comment>
<dbReference type="EMBL" id="KZ308799">
    <property type="protein sequence ID" value="KAG8234352.1"/>
    <property type="molecule type" value="Genomic_DNA"/>
</dbReference>
<dbReference type="GO" id="GO:0005654">
    <property type="term" value="C:nucleoplasm"/>
    <property type="evidence" value="ECO:0007669"/>
    <property type="project" value="UniProtKB-ARBA"/>
</dbReference>
<evidence type="ECO:0000256" key="2">
    <source>
        <dbReference type="ARBA" id="ARBA00003802"/>
    </source>
</evidence>
<dbReference type="GO" id="GO:0051603">
    <property type="term" value="P:proteolysis involved in protein catabolic process"/>
    <property type="evidence" value="ECO:0007669"/>
    <property type="project" value="InterPro"/>
</dbReference>
<dbReference type="GO" id="GO:0005737">
    <property type="term" value="C:cytoplasm"/>
    <property type="evidence" value="ECO:0007669"/>
    <property type="project" value="UniProtKB-SubCell"/>
</dbReference>
<evidence type="ECO:0000256" key="7">
    <source>
        <dbReference type="ARBA" id="ARBA00022942"/>
    </source>
</evidence>
<comment type="function">
    <text evidence="2">Component of the 20S core proteasome complex involved in the proteolytic degradation of most intracellular proteins. This complex plays numerous essential roles within the cell by associating with different regulatory particles. Associated with two 19S regulatory particles, forms the 26S proteasome and thus participates in the ATP-dependent degradation of ubiquitinated proteins. The 26S proteasome plays a key role in the maintenance of protein homeostasis by removing misfolded or damaged proteins that could impair cellular functions, and by removing proteins whose functions are no longer required. Associated with the PA200 or PA28, the 20S proteasome mediates ubiquitin-independent protein degradation. This type of proteolysis is required in several pathways including spermatogenesis (20S-PA200 complex) or generation of a subset of MHC class I-presented antigenic peptides (20S-PA28 complex). Within the 20S core complex, PSMB5 displays a chymotrypsin-like activity.</text>
</comment>
<comment type="subunit">
    <text evidence="14">Component of the proteasome complex.</text>
</comment>
<dbReference type="PROSITE" id="PS51476">
    <property type="entry name" value="PROTEASOME_BETA_2"/>
    <property type="match status" value="1"/>
</dbReference>
<dbReference type="GO" id="GO:0004298">
    <property type="term" value="F:threonine-type endopeptidase activity"/>
    <property type="evidence" value="ECO:0007669"/>
    <property type="project" value="UniProtKB-KW"/>
</dbReference>
<comment type="function">
    <text evidence="10">Non-catalytic component of the proteasome, a multicatalytic proteinase complex which is characterized by its ability to cleave peptides with Arg, Phe, Tyr, Leu, and Glu adjacent to the leaving group at neutral or slightly basic pH. The proteasome has an ATP-dependent proteolytic activity.</text>
</comment>
<dbReference type="Pfam" id="PF00227">
    <property type="entry name" value="Proteasome"/>
    <property type="match status" value="1"/>
</dbReference>
<evidence type="ECO:0000256" key="3">
    <source>
        <dbReference type="ARBA" id="ARBA00022490"/>
    </source>
</evidence>
<dbReference type="InterPro" id="IPR029055">
    <property type="entry name" value="Ntn_hydrolases_N"/>
</dbReference>
<evidence type="ECO:0000256" key="13">
    <source>
        <dbReference type="PIRSR" id="PIRSR600243-1"/>
    </source>
</evidence>
<gene>
    <name evidence="15" type="ORF">J437_LFUL014805</name>
</gene>
<keyword evidence="16" id="KW-1185">Reference proteome</keyword>
<evidence type="ECO:0000256" key="12">
    <source>
        <dbReference type="ARBA" id="ARBA00046629"/>
    </source>
</evidence>
<evidence type="ECO:0000256" key="1">
    <source>
        <dbReference type="ARBA" id="ARBA00001198"/>
    </source>
</evidence>
<keyword evidence="7 14" id="KW-0647">Proteasome</keyword>
<comment type="function">
    <text evidence="14">Component of the proteasome, a multicatalytic proteinase complex which is characterized by its ability to cleave peptides with Arg, Phe, Tyr, Leu, and Glu adjacent to the leaving group at neutral or slightly basic pH. The proteasome has an ATP-dependent proteolytic activity.</text>
</comment>
<keyword evidence="4" id="KW-0645">Protease</keyword>
<accession>A0A8K0P5Z7</accession>
<comment type="caution">
    <text evidence="15">The sequence shown here is derived from an EMBL/GenBank/DDBJ whole genome shotgun (WGS) entry which is preliminary data.</text>
</comment>
<keyword evidence="3 14" id="KW-0963">Cytoplasm</keyword>
<evidence type="ECO:0000256" key="10">
    <source>
        <dbReference type="ARBA" id="ARBA00024953"/>
    </source>
</evidence>
<dbReference type="InterPro" id="IPR001353">
    <property type="entry name" value="Proteasome_sua/b"/>
</dbReference>
<dbReference type="Proteomes" id="UP000792457">
    <property type="component" value="Unassembled WGS sequence"/>
</dbReference>
<comment type="catalytic activity">
    <reaction evidence="1">
        <text>Cleavage of peptide bonds with very broad specificity.</text>
        <dbReference type="EC" id="3.4.25.1"/>
    </reaction>
</comment>
<evidence type="ECO:0000256" key="14">
    <source>
        <dbReference type="RuleBase" id="RU004203"/>
    </source>
</evidence>
<dbReference type="PANTHER" id="PTHR32194">
    <property type="entry name" value="METALLOPROTEASE TLDD"/>
    <property type="match status" value="1"/>
</dbReference>
<organism evidence="15 16">
    <name type="scientific">Ladona fulva</name>
    <name type="common">Scarce chaser dragonfly</name>
    <name type="synonym">Libellula fulva</name>
    <dbReference type="NCBI Taxonomy" id="123851"/>
    <lineage>
        <taxon>Eukaryota</taxon>
        <taxon>Metazoa</taxon>
        <taxon>Ecdysozoa</taxon>
        <taxon>Arthropoda</taxon>
        <taxon>Hexapoda</taxon>
        <taxon>Insecta</taxon>
        <taxon>Pterygota</taxon>
        <taxon>Palaeoptera</taxon>
        <taxon>Odonata</taxon>
        <taxon>Epiprocta</taxon>
        <taxon>Anisoptera</taxon>
        <taxon>Libelluloidea</taxon>
        <taxon>Libellulidae</taxon>
        <taxon>Ladona</taxon>
    </lineage>
</organism>
<evidence type="ECO:0000256" key="6">
    <source>
        <dbReference type="ARBA" id="ARBA00022801"/>
    </source>
</evidence>
<protein>
    <recommendedName>
        <fullName evidence="14">Proteasome subunit beta</fullName>
    </recommendedName>
</protein>
<evidence type="ECO:0000256" key="5">
    <source>
        <dbReference type="ARBA" id="ARBA00022698"/>
    </source>
</evidence>
<reference evidence="15" key="2">
    <citation type="submission" date="2017-10" db="EMBL/GenBank/DDBJ databases">
        <title>Ladona fulva Genome sequencing and assembly.</title>
        <authorList>
            <person name="Murali S."/>
            <person name="Richards S."/>
            <person name="Bandaranaike D."/>
            <person name="Bellair M."/>
            <person name="Blankenburg K."/>
            <person name="Chao H."/>
            <person name="Dinh H."/>
            <person name="Doddapaneni H."/>
            <person name="Dugan-Rocha S."/>
            <person name="Elkadiri S."/>
            <person name="Gnanaolivu R."/>
            <person name="Hernandez B."/>
            <person name="Skinner E."/>
            <person name="Javaid M."/>
            <person name="Lee S."/>
            <person name="Li M."/>
            <person name="Ming W."/>
            <person name="Munidasa M."/>
            <person name="Muniz J."/>
            <person name="Nguyen L."/>
            <person name="Hughes D."/>
            <person name="Osuji N."/>
            <person name="Pu L.-L."/>
            <person name="Puazo M."/>
            <person name="Qu C."/>
            <person name="Quiroz J."/>
            <person name="Raj R."/>
            <person name="Weissenberger G."/>
            <person name="Xin Y."/>
            <person name="Zou X."/>
            <person name="Han Y."/>
            <person name="Worley K."/>
            <person name="Muzny D."/>
            <person name="Gibbs R."/>
        </authorList>
    </citation>
    <scope>NUCLEOTIDE SEQUENCE</scope>
    <source>
        <strain evidence="15">Sampled in the wild</strain>
    </source>
</reference>
<comment type="similarity">
    <text evidence="14">Belongs to the peptidase T1B family.</text>
</comment>
<keyword evidence="6" id="KW-0378">Hydrolase</keyword>
<evidence type="ECO:0000313" key="16">
    <source>
        <dbReference type="Proteomes" id="UP000792457"/>
    </source>
</evidence>
<reference evidence="15" key="1">
    <citation type="submission" date="2013-04" db="EMBL/GenBank/DDBJ databases">
        <authorList>
            <person name="Qu J."/>
            <person name="Murali S.C."/>
            <person name="Bandaranaike D."/>
            <person name="Bellair M."/>
            <person name="Blankenburg K."/>
            <person name="Chao H."/>
            <person name="Dinh H."/>
            <person name="Doddapaneni H."/>
            <person name="Downs B."/>
            <person name="Dugan-Rocha S."/>
            <person name="Elkadiri S."/>
            <person name="Gnanaolivu R.D."/>
            <person name="Hernandez B."/>
            <person name="Javaid M."/>
            <person name="Jayaseelan J.C."/>
            <person name="Lee S."/>
            <person name="Li M."/>
            <person name="Ming W."/>
            <person name="Munidasa M."/>
            <person name="Muniz J."/>
            <person name="Nguyen L."/>
            <person name="Ongeri F."/>
            <person name="Osuji N."/>
            <person name="Pu L.-L."/>
            <person name="Puazo M."/>
            <person name="Qu C."/>
            <person name="Quiroz J."/>
            <person name="Raj R."/>
            <person name="Weissenberger G."/>
            <person name="Xin Y."/>
            <person name="Zou X."/>
            <person name="Han Y."/>
            <person name="Richards S."/>
            <person name="Worley K."/>
            <person name="Muzny D."/>
            <person name="Gibbs R."/>
        </authorList>
    </citation>
    <scope>NUCLEOTIDE SEQUENCE</scope>
    <source>
        <strain evidence="15">Sampled in the wild</strain>
    </source>
</reference>
<dbReference type="PANTHER" id="PTHR32194:SF3">
    <property type="entry name" value="PROTEASOME SUBUNIT BETA"/>
    <property type="match status" value="1"/>
</dbReference>
<dbReference type="SUPFAM" id="SSF56235">
    <property type="entry name" value="N-terminal nucleophile aminohydrolases (Ntn hydrolases)"/>
    <property type="match status" value="1"/>
</dbReference>
<dbReference type="Gene3D" id="3.60.20.10">
    <property type="entry name" value="Glutamine Phosphoribosylpyrophosphate, subunit 1, domain 1"/>
    <property type="match status" value="1"/>
</dbReference>
<dbReference type="FunFam" id="3.60.20.10:FF:000030">
    <property type="entry name" value="Proteasome subunit beta"/>
    <property type="match status" value="1"/>
</dbReference>
<dbReference type="OrthoDB" id="37597at2759"/>
<evidence type="ECO:0000256" key="4">
    <source>
        <dbReference type="ARBA" id="ARBA00022670"/>
    </source>
</evidence>
<comment type="subunit">
    <text evidence="11">The 26S proteasome consists of a 20S proteasome core and two 19S regulatory subunits. The 20S proteasome core is composed of 28 subunits that are arranged in four stacked rings, resulting in a barrel-shaped structure. The two end rings are each formed by seven alpha subunits, and the two central rings are each formed by seven beta subunits. The catalytic chamber with the active sites is on the inside of the barrel.</text>
</comment>
<dbReference type="InterPro" id="IPR023333">
    <property type="entry name" value="Proteasome_suB-type"/>
</dbReference>
<evidence type="ECO:0000256" key="8">
    <source>
        <dbReference type="ARBA" id="ARBA00023145"/>
    </source>
</evidence>
<evidence type="ECO:0000313" key="15">
    <source>
        <dbReference type="EMBL" id="KAG8234352.1"/>
    </source>
</evidence>
<evidence type="ECO:0000256" key="11">
    <source>
        <dbReference type="ARBA" id="ARBA00026071"/>
    </source>
</evidence>
<dbReference type="AlphaFoldDB" id="A0A8K0P5Z7"/>
<dbReference type="PROSITE" id="PS00854">
    <property type="entry name" value="PROTEASOME_BETA_1"/>
    <property type="match status" value="1"/>
</dbReference>
<evidence type="ECO:0000256" key="9">
    <source>
        <dbReference type="ARBA" id="ARBA00023242"/>
    </source>
</evidence>
<keyword evidence="8" id="KW-0865">Zymogen</keyword>
<keyword evidence="9 14" id="KW-0539">Nucleus</keyword>
<dbReference type="GO" id="GO:0005839">
    <property type="term" value="C:proteasome core complex"/>
    <property type="evidence" value="ECO:0007669"/>
    <property type="project" value="InterPro"/>
</dbReference>
<dbReference type="InterPro" id="IPR016050">
    <property type="entry name" value="Proteasome_bsu_CS"/>
</dbReference>
<dbReference type="PRINTS" id="PR00141">
    <property type="entry name" value="PROTEASOME"/>
</dbReference>
<dbReference type="InterPro" id="IPR000243">
    <property type="entry name" value="Pept_T1A_subB"/>
</dbReference>
<dbReference type="CDD" id="cd03761">
    <property type="entry name" value="proteasome_beta_type_5"/>
    <property type="match status" value="1"/>
</dbReference>
<feature type="active site" description="Nucleophile" evidence="13">
    <location>
        <position position="73"/>
    </location>
</feature>
<sequence length="278" mass="30843">MALADVCGYEISGTYKPFKGCNEKLTEYEDTCVNFNLNTVLGAPPFSDPSITFENFAIDESGKKIKIKFDHGTTTLGFKYKGGVVLAVDSRATGGQFIGSQTMKKIVEINDYLLGTLAGGAADCVYWDRVLAKQCRMYELRNRERISVAAASKLMANMVYNYKGMGLSMGMMIAGWDKRGPGLYYVDSEGTRTKGKVFSVGSGSIYAFGVLDSGYRWDLSDLEAYDLGRRAIYHATHRDAYSGGIVRVYHMKSTGWESISQEDCKDLHYKYVEEKANA</sequence>
<keyword evidence="5" id="KW-0888">Threonine protease</keyword>
<comment type="subunit">
    <text evidence="12">The 26S proteasome consists of a 20S proteasome core and two 19S regulatory subunits. The 20S proteasome core is a barrel-shaped complex made of 28 subunits that are arranged in four stacked rings. The two outer rings are each formed by seven alpha subunits, and the two inner rings are formed by seven beta subunits. The proteolytic activity is exerted by three beta-subunits PSMB5, PSMB6 and PSMB7. Directly interacts with POMP. Interacts with ABCB1 and TAP1.</text>
</comment>
<proteinExistence type="inferred from homology"/>
<name>A0A8K0P5Z7_LADFU</name>